<reference evidence="1 2" key="1">
    <citation type="submission" date="2024-04" db="EMBL/GenBank/DDBJ databases">
        <authorList>
            <person name="Cremers G."/>
        </authorList>
    </citation>
    <scope>NUCLEOTIDE SEQUENCE [LARGE SCALE GENOMIC DNA]</scope>
    <source>
        <strain evidence="1">MeCH1-AG</strain>
    </source>
</reference>
<name>A0ABM9NF39_9GAMM</name>
<protein>
    <submittedName>
        <fullName evidence="1">NAD-dependent formate dehydrogenase delta subunit</fullName>
    </submittedName>
</protein>
<accession>A0ABM9NF39</accession>
<keyword evidence="2" id="KW-1185">Reference proteome</keyword>
<dbReference type="Pfam" id="PF11390">
    <property type="entry name" value="FdsD"/>
    <property type="match status" value="1"/>
</dbReference>
<dbReference type="Proteomes" id="UP001497493">
    <property type="component" value="Chromosome"/>
</dbReference>
<proteinExistence type="predicted"/>
<sequence length="81" mass="8896">MDTERLVKMANDIGNFFAAEPDRDVAVNGVAEHLKKFWDPRMRRAIIQHLEQGGVGLAELPRAAVALLARESNALQQVGDG</sequence>
<gene>
    <name evidence="1" type="ORF">MECH1_V1_0289</name>
</gene>
<evidence type="ECO:0000313" key="1">
    <source>
        <dbReference type="EMBL" id="CAL1239065.1"/>
    </source>
</evidence>
<dbReference type="InterPro" id="IPR021074">
    <property type="entry name" value="Formate_DH_dsu"/>
</dbReference>
<dbReference type="RefSeq" id="WP_348758657.1">
    <property type="nucleotide sequence ID" value="NZ_OZ026884.1"/>
</dbReference>
<organism evidence="1 2">
    <name type="scientific">Candidatus Methylocalor cossyra</name>
    <dbReference type="NCBI Taxonomy" id="3108543"/>
    <lineage>
        <taxon>Bacteria</taxon>
        <taxon>Pseudomonadati</taxon>
        <taxon>Pseudomonadota</taxon>
        <taxon>Gammaproteobacteria</taxon>
        <taxon>Methylococcales</taxon>
        <taxon>Methylococcaceae</taxon>
        <taxon>Candidatus Methylocalor</taxon>
    </lineage>
</organism>
<dbReference type="EMBL" id="OZ026884">
    <property type="protein sequence ID" value="CAL1239065.1"/>
    <property type="molecule type" value="Genomic_DNA"/>
</dbReference>
<evidence type="ECO:0000313" key="2">
    <source>
        <dbReference type="Proteomes" id="UP001497493"/>
    </source>
</evidence>